<name>A0A066R313_ECOLX</name>
<dbReference type="NCBIfam" id="TIGR01610">
    <property type="entry name" value="phage_O_Nterm"/>
    <property type="match status" value="1"/>
</dbReference>
<accession>A0A066R313</accession>
<dbReference type="InterPro" id="IPR036388">
    <property type="entry name" value="WH-like_DNA-bd_sf"/>
</dbReference>
<sequence length="312" mass="35318">MTNTAKILNFGRGNFAEQERNVADLDDGYARLSNMLIEAYSGADLTKRQFKVLLAILRKTYGWNKPMDRITDSQLSEITKLPVKRCNEAKLELVRMNIIKQQGGMFGPNKNISEWCIPQNEGGSPKMRDIPQNEGKSPKTRDKTSLKLGDCYPSKQGDTKDTITKEKRKDYSSENSGESSDQPENDLSVVKPDAAIQSGSKWGTAEDLTAAEWMFDMVKTIAPSARKPNFAGWANDIRLMRERDGRNHRDMCVLFRWACQDNFWSGNVLSPAKLRDKWTQLEINRNKQQAGVTAGKPKLDLTNTDWIYGVDL</sequence>
<organism evidence="3 4">
    <name type="scientific">Escherichia coli</name>
    <dbReference type="NCBI Taxonomy" id="562"/>
    <lineage>
        <taxon>Bacteria</taxon>
        <taxon>Pseudomonadati</taxon>
        <taxon>Pseudomonadota</taxon>
        <taxon>Gammaproteobacteria</taxon>
        <taxon>Enterobacterales</taxon>
        <taxon>Enterobacteriaceae</taxon>
        <taxon>Escherichia</taxon>
    </lineage>
</organism>
<evidence type="ECO:0000313" key="3">
    <source>
        <dbReference type="EMBL" id="EFI0215799.1"/>
    </source>
</evidence>
<feature type="compositionally biased region" description="Basic and acidic residues" evidence="1">
    <location>
        <begin position="126"/>
        <end position="145"/>
    </location>
</feature>
<proteinExistence type="predicted"/>
<dbReference type="Proteomes" id="UP000521994">
    <property type="component" value="Unassembled WGS sequence"/>
</dbReference>
<feature type="region of interest" description="Disordered" evidence="1">
    <location>
        <begin position="116"/>
        <end position="194"/>
    </location>
</feature>
<dbReference type="Gene3D" id="1.10.10.10">
    <property type="entry name" value="Winged helix-like DNA-binding domain superfamily/Winged helix DNA-binding domain"/>
    <property type="match status" value="1"/>
</dbReference>
<feature type="domain" description="Bacteriophage lambda Replication protein O N-terminal" evidence="2">
    <location>
        <begin position="22"/>
        <end position="115"/>
    </location>
</feature>
<dbReference type="FunFam" id="1.10.10.10:FF:000345">
    <property type="entry name" value="Replication protein O"/>
    <property type="match status" value="1"/>
</dbReference>
<gene>
    <name evidence="3" type="ORF">BG944_005100</name>
</gene>
<dbReference type="RefSeq" id="WP_000185454.1">
    <property type="nucleotide sequence ID" value="NZ_AP018808.1"/>
</dbReference>
<evidence type="ECO:0000256" key="1">
    <source>
        <dbReference type="SAM" id="MobiDB-lite"/>
    </source>
</evidence>
<dbReference type="GO" id="GO:0006260">
    <property type="term" value="P:DNA replication"/>
    <property type="evidence" value="ECO:0007669"/>
    <property type="project" value="InterPro"/>
</dbReference>
<evidence type="ECO:0000313" key="4">
    <source>
        <dbReference type="Proteomes" id="UP000521994"/>
    </source>
</evidence>
<feature type="compositionally biased region" description="Polar residues" evidence="1">
    <location>
        <begin position="173"/>
        <end position="182"/>
    </location>
</feature>
<dbReference type="EMBL" id="AASXRC010000054">
    <property type="protein sequence ID" value="EFI0215799.1"/>
    <property type="molecule type" value="Genomic_DNA"/>
</dbReference>
<dbReference type="AlphaFoldDB" id="A0A066R313"/>
<comment type="caution">
    <text evidence="3">The sequence shown here is derived from an EMBL/GenBank/DDBJ whole genome shotgun (WGS) entry which is preliminary data.</text>
</comment>
<reference evidence="3 4" key="1">
    <citation type="submission" date="2020-02" db="EMBL/GenBank/DDBJ databases">
        <authorList>
            <consortium name="PulseNet: The National Subtyping Network for Foodborne Disease Surveillance"/>
            <person name="Tarr C.L."/>
            <person name="Trees E."/>
            <person name="Katz L.S."/>
            <person name="Carleton-Romer H.A."/>
            <person name="Stroika S."/>
            <person name="Kucerova Z."/>
            <person name="Roache K.F."/>
            <person name="Sabol A.L."/>
            <person name="Besser J."/>
            <person name="Gerner-Smidt P."/>
        </authorList>
    </citation>
    <scope>NUCLEOTIDE SEQUENCE [LARGE SCALE GENOMIC DNA]</scope>
    <source>
        <strain evidence="3 4">2014C-3796</strain>
    </source>
</reference>
<dbReference type="InterPro" id="IPR006497">
    <property type="entry name" value="Phage_lambda_VrpO_N"/>
</dbReference>
<evidence type="ECO:0000259" key="2">
    <source>
        <dbReference type="Pfam" id="PF04492"/>
    </source>
</evidence>
<feature type="compositionally biased region" description="Basic and acidic residues" evidence="1">
    <location>
        <begin position="157"/>
        <end position="172"/>
    </location>
</feature>
<protein>
    <submittedName>
        <fullName evidence="3">Replication protein</fullName>
    </submittedName>
</protein>
<dbReference type="Pfam" id="PF04492">
    <property type="entry name" value="Phage_rep_O"/>
    <property type="match status" value="1"/>
</dbReference>